<feature type="transmembrane region" description="Helical" evidence="1">
    <location>
        <begin position="90"/>
        <end position="115"/>
    </location>
</feature>
<reference evidence="2 5" key="2">
    <citation type="submission" date="2018-11" db="EMBL/GenBank/DDBJ databases">
        <title>Genome sequencing and analysis.</title>
        <authorList>
            <person name="Huang Y.-T."/>
        </authorList>
    </citation>
    <scope>NUCLEOTIDE SEQUENCE [LARGE SCALE GENOMIC DNA]</scope>
    <source>
        <strain evidence="2 5">SHIN</strain>
    </source>
</reference>
<reference evidence="3 4" key="1">
    <citation type="submission" date="2017-07" db="EMBL/GenBank/DDBJ databases">
        <title>Phylogenetic study on the rhizospheric bacterium Ochrobactrum sp. A44.</title>
        <authorList>
            <person name="Krzyzanowska D.M."/>
            <person name="Ossowicki A."/>
            <person name="Rajewska M."/>
            <person name="Maciag T."/>
            <person name="Kaczynski Z."/>
            <person name="Czerwicka M."/>
            <person name="Jafra S."/>
        </authorList>
    </citation>
    <scope>NUCLEOTIDE SEQUENCE [LARGE SCALE GENOMIC DNA]</scope>
    <source>
        <strain evidence="3 4">CCUG 30717</strain>
    </source>
</reference>
<dbReference type="Proteomes" id="UP000216188">
    <property type="component" value="Unassembled WGS sequence"/>
</dbReference>
<protein>
    <submittedName>
        <fullName evidence="3">Uncharacterized protein</fullName>
    </submittedName>
</protein>
<proteinExistence type="predicted"/>
<comment type="caution">
    <text evidence="3">The sequence shown here is derived from an EMBL/GenBank/DDBJ whole genome shotgun (WGS) entry which is preliminary data.</text>
</comment>
<dbReference type="STRING" id="419475.A8A54_05900"/>
<organism evidence="3 4">
    <name type="scientific">Brucella pseudogrignonensis</name>
    <dbReference type="NCBI Taxonomy" id="419475"/>
    <lineage>
        <taxon>Bacteria</taxon>
        <taxon>Pseudomonadati</taxon>
        <taxon>Pseudomonadota</taxon>
        <taxon>Alphaproteobacteria</taxon>
        <taxon>Hyphomicrobiales</taxon>
        <taxon>Brucellaceae</taxon>
        <taxon>Brucella/Ochrobactrum group</taxon>
        <taxon>Brucella</taxon>
    </lineage>
</organism>
<dbReference type="AlphaFoldDB" id="A0A256GSU1"/>
<keyword evidence="4" id="KW-1185">Reference proteome</keyword>
<dbReference type="EMBL" id="PKQI01000003">
    <property type="protein sequence ID" value="NNV22290.1"/>
    <property type="molecule type" value="Genomic_DNA"/>
</dbReference>
<name>A0A256GSU1_9HYPH</name>
<accession>A0A256GSU1</accession>
<evidence type="ECO:0000313" key="3">
    <source>
        <dbReference type="EMBL" id="OYR30189.1"/>
    </source>
</evidence>
<evidence type="ECO:0000313" key="5">
    <source>
        <dbReference type="Proteomes" id="UP000526233"/>
    </source>
</evidence>
<dbReference type="RefSeq" id="WP_039859840.1">
    <property type="nucleotide sequence ID" value="NZ_CAXURC020000001.1"/>
</dbReference>
<keyword evidence="1" id="KW-0812">Transmembrane</keyword>
<dbReference type="EMBL" id="NNRM01000006">
    <property type="protein sequence ID" value="OYR30189.1"/>
    <property type="molecule type" value="Genomic_DNA"/>
</dbReference>
<evidence type="ECO:0000313" key="4">
    <source>
        <dbReference type="Proteomes" id="UP000216188"/>
    </source>
</evidence>
<evidence type="ECO:0000256" key="1">
    <source>
        <dbReference type="SAM" id="Phobius"/>
    </source>
</evidence>
<dbReference type="Proteomes" id="UP000526233">
    <property type="component" value="Unassembled WGS sequence"/>
</dbReference>
<keyword evidence="1" id="KW-0472">Membrane</keyword>
<evidence type="ECO:0000313" key="2">
    <source>
        <dbReference type="EMBL" id="NNV22290.1"/>
    </source>
</evidence>
<keyword evidence="1" id="KW-1133">Transmembrane helix</keyword>
<sequence>MAQDDRDKQLPIWLNIRNRKTRDIKQDPENRPQSEMRKFSSGSLWASTVLGGLVSFFLLRSAFNNVTTGKMAVSSQMGRLRSTYYWPDDWGFFSTIVGFKVLAGIIFLAATLYCLKAAFRSHDN</sequence>
<gene>
    <name evidence="3" type="ORF">CEV34_0295</name>
    <name evidence="2" type="ORF">EHE22_17900</name>
</gene>
<feature type="transmembrane region" description="Helical" evidence="1">
    <location>
        <begin position="44"/>
        <end position="63"/>
    </location>
</feature>